<dbReference type="Pfam" id="PF00482">
    <property type="entry name" value="T2SSF"/>
    <property type="match status" value="1"/>
</dbReference>
<organism evidence="8 9">
    <name type="scientific">Leucobacter ruminantium</name>
    <dbReference type="NCBI Taxonomy" id="1289170"/>
    <lineage>
        <taxon>Bacteria</taxon>
        <taxon>Bacillati</taxon>
        <taxon>Actinomycetota</taxon>
        <taxon>Actinomycetes</taxon>
        <taxon>Micrococcales</taxon>
        <taxon>Microbacteriaceae</taxon>
        <taxon>Leucobacter</taxon>
    </lineage>
</organism>
<protein>
    <submittedName>
        <fullName evidence="8">Type II secretion system F family protein</fullName>
    </submittedName>
</protein>
<feature type="transmembrane region" description="Helical" evidence="6">
    <location>
        <begin position="250"/>
        <end position="272"/>
    </location>
</feature>
<evidence type="ECO:0000256" key="6">
    <source>
        <dbReference type="SAM" id="Phobius"/>
    </source>
</evidence>
<keyword evidence="4 6" id="KW-1133">Transmembrane helix</keyword>
<comment type="caution">
    <text evidence="8">The sequence shown here is derived from an EMBL/GenBank/DDBJ whole genome shotgun (WGS) entry which is preliminary data.</text>
</comment>
<name>A0A939RU54_9MICO</name>
<keyword evidence="9" id="KW-1185">Reference proteome</keyword>
<keyword evidence="3 6" id="KW-0812">Transmembrane</keyword>
<dbReference type="PANTHER" id="PTHR35007">
    <property type="entry name" value="INTEGRAL MEMBRANE PROTEIN-RELATED"/>
    <property type="match status" value="1"/>
</dbReference>
<feature type="transmembrane region" description="Helical" evidence="6">
    <location>
        <begin position="122"/>
        <end position="145"/>
    </location>
</feature>
<reference evidence="8" key="1">
    <citation type="submission" date="2021-03" db="EMBL/GenBank/DDBJ databases">
        <title>Leucobacter chromiisoli sp. nov., isolated from chromium-containing soil of chemical plant.</title>
        <authorList>
            <person name="Xu Z."/>
        </authorList>
    </citation>
    <scope>NUCLEOTIDE SEQUENCE</scope>
    <source>
        <strain evidence="8">A2</strain>
    </source>
</reference>
<evidence type="ECO:0000313" key="9">
    <source>
        <dbReference type="Proteomes" id="UP000664398"/>
    </source>
</evidence>
<dbReference type="GO" id="GO:0005886">
    <property type="term" value="C:plasma membrane"/>
    <property type="evidence" value="ECO:0007669"/>
    <property type="project" value="UniProtKB-SubCell"/>
</dbReference>
<evidence type="ECO:0000256" key="2">
    <source>
        <dbReference type="ARBA" id="ARBA00022475"/>
    </source>
</evidence>
<proteinExistence type="predicted"/>
<dbReference type="EMBL" id="JAGDYL010000011">
    <property type="protein sequence ID" value="MBO1805310.1"/>
    <property type="molecule type" value="Genomic_DNA"/>
</dbReference>
<dbReference type="Proteomes" id="UP000664398">
    <property type="component" value="Unassembled WGS sequence"/>
</dbReference>
<feature type="transmembrane region" description="Helical" evidence="6">
    <location>
        <begin position="95"/>
        <end position="116"/>
    </location>
</feature>
<evidence type="ECO:0000256" key="1">
    <source>
        <dbReference type="ARBA" id="ARBA00004651"/>
    </source>
</evidence>
<feature type="domain" description="Type II secretion system protein GspF" evidence="7">
    <location>
        <begin position="2"/>
        <end position="109"/>
    </location>
</feature>
<sequence>MRGGVAPERALPIAAEETRDPGALEVAARVAAGAPIAEAIAAQGKPEWRVLAAAWGLAERSGAPLAQALAGIAAALRELTRLRQQRTVLLSGPRATVRMVATLPPLALVLGGLLGFDPLPVLLSSVGAALLCAGAVLLGAGVGWARSLARSVESDDRIAGLEFELAWIALRGGAAPAEALVRVADCVDEFGAEWVGFDCFRAGAPLRTALATALRVGVPVGPLLLEEAEAVRARARAELESEAERLGVRVLVPLGVCVLPSFIALGVLPVLLSMLGGL</sequence>
<evidence type="ECO:0000256" key="4">
    <source>
        <dbReference type="ARBA" id="ARBA00022989"/>
    </source>
</evidence>
<dbReference type="AlphaFoldDB" id="A0A939RU54"/>
<keyword evidence="5 6" id="KW-0472">Membrane</keyword>
<dbReference type="PANTHER" id="PTHR35007:SF4">
    <property type="entry name" value="CONSERVED TRANSMEMBRANE PROTEIN-RELATED"/>
    <property type="match status" value="1"/>
</dbReference>
<comment type="subcellular location">
    <subcellularLocation>
        <location evidence="1">Cell membrane</location>
        <topology evidence="1">Multi-pass membrane protein</topology>
    </subcellularLocation>
</comment>
<accession>A0A939RU54</accession>
<keyword evidence="2" id="KW-1003">Cell membrane</keyword>
<dbReference type="InterPro" id="IPR018076">
    <property type="entry name" value="T2SS_GspF_dom"/>
</dbReference>
<evidence type="ECO:0000256" key="3">
    <source>
        <dbReference type="ARBA" id="ARBA00022692"/>
    </source>
</evidence>
<gene>
    <name evidence="8" type="ORF">J4H91_08260</name>
</gene>
<evidence type="ECO:0000259" key="7">
    <source>
        <dbReference type="Pfam" id="PF00482"/>
    </source>
</evidence>
<evidence type="ECO:0000313" key="8">
    <source>
        <dbReference type="EMBL" id="MBO1805310.1"/>
    </source>
</evidence>
<evidence type="ECO:0000256" key="5">
    <source>
        <dbReference type="ARBA" id="ARBA00023136"/>
    </source>
</evidence>